<evidence type="ECO:0000313" key="3">
    <source>
        <dbReference type="Proteomes" id="UP000217348"/>
    </source>
</evidence>
<protein>
    <recommendedName>
        <fullName evidence="4">Type VI secretion system transmembrane protein TssQ</fullName>
    </recommendedName>
</protein>
<keyword evidence="1" id="KW-0812">Transmembrane</keyword>
<proteinExistence type="predicted"/>
<evidence type="ECO:0000313" key="2">
    <source>
        <dbReference type="EMBL" id="ATA90325.1"/>
    </source>
</evidence>
<accession>A0A250G0Q3</accession>
<dbReference type="KEGG" id="csto:CGC58_11640"/>
<dbReference type="AlphaFoldDB" id="A0A250G0Q3"/>
<dbReference type="Pfam" id="PF17561">
    <property type="entry name" value="TssO"/>
    <property type="match status" value="1"/>
</dbReference>
<sequence length="169" mass="19763">MKALNRKEVFVSHLKFTKYMVFLVCTTLICLFVFFKTASVEISKIQALGKESIDIFNQQVSLSDDFDRIFETYQKLDLVQENNIPFLMNDIASKKLQISNTLLKTPSSDVQVHSYIIQEMDKFLRTRDSINSLKQTENVYKDDVIRCTEENKTVTRKVQVGRLTYDRNK</sequence>
<dbReference type="RefSeq" id="WP_095896867.1">
    <property type="nucleotide sequence ID" value="NZ_BOPJ01000006.1"/>
</dbReference>
<evidence type="ECO:0008006" key="4">
    <source>
        <dbReference type="Google" id="ProtNLM"/>
    </source>
</evidence>
<keyword evidence="1" id="KW-1133">Transmembrane helix</keyword>
<dbReference type="OrthoDB" id="957420at2"/>
<dbReference type="InterPro" id="IPR039449">
    <property type="entry name" value="TssO"/>
</dbReference>
<dbReference type="Proteomes" id="UP000217348">
    <property type="component" value="Chromosome"/>
</dbReference>
<feature type="transmembrane region" description="Helical" evidence="1">
    <location>
        <begin position="16"/>
        <end position="35"/>
    </location>
</feature>
<organism evidence="2 3">
    <name type="scientific">Capnocytophaga stomatis</name>
    <dbReference type="NCBI Taxonomy" id="1848904"/>
    <lineage>
        <taxon>Bacteria</taxon>
        <taxon>Pseudomonadati</taxon>
        <taxon>Bacteroidota</taxon>
        <taxon>Flavobacteriia</taxon>
        <taxon>Flavobacteriales</taxon>
        <taxon>Flavobacteriaceae</taxon>
        <taxon>Capnocytophaga</taxon>
    </lineage>
</organism>
<name>A0A250G0Q3_9FLAO</name>
<gene>
    <name evidence="2" type="ORF">CGC58_11640</name>
</gene>
<dbReference type="EMBL" id="CP022387">
    <property type="protein sequence ID" value="ATA90325.1"/>
    <property type="molecule type" value="Genomic_DNA"/>
</dbReference>
<evidence type="ECO:0000256" key="1">
    <source>
        <dbReference type="SAM" id="Phobius"/>
    </source>
</evidence>
<keyword evidence="1" id="KW-0472">Membrane</keyword>
<reference evidence="3" key="1">
    <citation type="submission" date="2017-06" db="EMBL/GenBank/DDBJ databases">
        <title>Capnocytophaga spp. assemblies.</title>
        <authorList>
            <person name="Gulvik C.A."/>
        </authorList>
    </citation>
    <scope>NUCLEOTIDE SEQUENCE [LARGE SCALE GENOMIC DNA]</scope>
    <source>
        <strain evidence="3">H2177</strain>
    </source>
</reference>